<feature type="region of interest" description="Disordered" evidence="2">
    <location>
        <begin position="19"/>
        <end position="44"/>
    </location>
</feature>
<dbReference type="Pfam" id="PF00270">
    <property type="entry name" value="DEAD"/>
    <property type="match status" value="1"/>
</dbReference>
<dbReference type="Gene3D" id="3.40.50.300">
    <property type="entry name" value="P-loop containing nucleotide triphosphate hydrolases"/>
    <property type="match status" value="1"/>
</dbReference>
<feature type="domain" description="Helicase ATP-binding" evidence="3">
    <location>
        <begin position="112"/>
        <end position="285"/>
    </location>
</feature>
<protein>
    <recommendedName>
        <fullName evidence="3">Helicase ATP-binding domain-containing protein</fullName>
    </recommendedName>
</protein>
<dbReference type="GO" id="GO:0003676">
    <property type="term" value="F:nucleic acid binding"/>
    <property type="evidence" value="ECO:0007669"/>
    <property type="project" value="InterPro"/>
</dbReference>
<dbReference type="SMART" id="SM00487">
    <property type="entry name" value="DEXDc"/>
    <property type="match status" value="1"/>
</dbReference>
<dbReference type="GO" id="GO:0005694">
    <property type="term" value="C:chromosome"/>
    <property type="evidence" value="ECO:0007669"/>
    <property type="project" value="TreeGrafter"/>
</dbReference>
<evidence type="ECO:0000256" key="1">
    <source>
        <dbReference type="ARBA" id="ARBA00005446"/>
    </source>
</evidence>
<accession>A0A8H3B5Y1</accession>
<evidence type="ECO:0000256" key="2">
    <source>
        <dbReference type="SAM" id="MobiDB-lite"/>
    </source>
</evidence>
<dbReference type="GO" id="GO:0009378">
    <property type="term" value="F:four-way junction helicase activity"/>
    <property type="evidence" value="ECO:0007669"/>
    <property type="project" value="TreeGrafter"/>
</dbReference>
<dbReference type="InterPro" id="IPR014001">
    <property type="entry name" value="Helicase_ATP-bd"/>
</dbReference>
<dbReference type="EMBL" id="CAJMWS010000509">
    <property type="protein sequence ID" value="CAE6448573.1"/>
    <property type="molecule type" value="Genomic_DNA"/>
</dbReference>
<dbReference type="PROSITE" id="PS51192">
    <property type="entry name" value="HELICASE_ATP_BIND_1"/>
    <property type="match status" value="1"/>
</dbReference>
<dbReference type="OrthoDB" id="605656at2759"/>
<dbReference type="Proteomes" id="UP000663846">
    <property type="component" value="Unassembled WGS sequence"/>
</dbReference>
<comment type="similarity">
    <text evidence="1">Belongs to the helicase family. RecQ subfamily.</text>
</comment>
<dbReference type="GO" id="GO:0005737">
    <property type="term" value="C:cytoplasm"/>
    <property type="evidence" value="ECO:0007669"/>
    <property type="project" value="TreeGrafter"/>
</dbReference>
<reference evidence="4" key="1">
    <citation type="submission" date="2021-01" db="EMBL/GenBank/DDBJ databases">
        <authorList>
            <person name="Kaushik A."/>
        </authorList>
    </citation>
    <scope>NUCLEOTIDE SEQUENCE</scope>
    <source>
        <strain evidence="4">AG1-1C</strain>
    </source>
</reference>
<dbReference type="GO" id="GO:0043138">
    <property type="term" value="F:3'-5' DNA helicase activity"/>
    <property type="evidence" value="ECO:0007669"/>
    <property type="project" value="TreeGrafter"/>
</dbReference>
<dbReference type="SUPFAM" id="SSF52540">
    <property type="entry name" value="P-loop containing nucleoside triphosphate hydrolases"/>
    <property type="match status" value="2"/>
</dbReference>
<dbReference type="PANTHER" id="PTHR13710">
    <property type="entry name" value="DNA HELICASE RECQ FAMILY MEMBER"/>
    <property type="match status" value="1"/>
</dbReference>
<evidence type="ECO:0000259" key="3">
    <source>
        <dbReference type="PROSITE" id="PS51192"/>
    </source>
</evidence>
<proteinExistence type="inferred from homology"/>
<name>A0A8H3B5Y1_9AGAM</name>
<evidence type="ECO:0000313" key="4">
    <source>
        <dbReference type="EMBL" id="CAE6448573.1"/>
    </source>
</evidence>
<dbReference type="GO" id="GO:0000724">
    <property type="term" value="P:double-strand break repair via homologous recombination"/>
    <property type="evidence" value="ECO:0007669"/>
    <property type="project" value="TreeGrafter"/>
</dbReference>
<dbReference type="AlphaFoldDB" id="A0A8H3B5Y1"/>
<evidence type="ECO:0000313" key="5">
    <source>
        <dbReference type="Proteomes" id="UP000663846"/>
    </source>
</evidence>
<dbReference type="PANTHER" id="PTHR13710:SF120">
    <property type="entry name" value="BIFUNCTIONAL 3'-5' EXONUCLEASE_ATP-DEPENDENT HELICASE WRN"/>
    <property type="match status" value="1"/>
</dbReference>
<organism evidence="4 5">
    <name type="scientific">Rhizoctonia solani</name>
    <dbReference type="NCBI Taxonomy" id="456999"/>
    <lineage>
        <taxon>Eukaryota</taxon>
        <taxon>Fungi</taxon>
        <taxon>Dikarya</taxon>
        <taxon>Basidiomycota</taxon>
        <taxon>Agaricomycotina</taxon>
        <taxon>Agaricomycetes</taxon>
        <taxon>Cantharellales</taxon>
        <taxon>Ceratobasidiaceae</taxon>
        <taxon>Rhizoctonia</taxon>
    </lineage>
</organism>
<dbReference type="InterPro" id="IPR011545">
    <property type="entry name" value="DEAD/DEAH_box_helicase_dom"/>
</dbReference>
<comment type="caution">
    <text evidence="4">The sequence shown here is derived from an EMBL/GenBank/DDBJ whole genome shotgun (WGS) entry which is preliminary data.</text>
</comment>
<dbReference type="InterPro" id="IPR027417">
    <property type="entry name" value="P-loop_NTPase"/>
</dbReference>
<gene>
    <name evidence="4" type="ORF">RDB_LOCUS142092</name>
</gene>
<dbReference type="GO" id="GO:0005524">
    <property type="term" value="F:ATP binding"/>
    <property type="evidence" value="ECO:0007669"/>
    <property type="project" value="InterPro"/>
</dbReference>
<sequence>MNYEVEEDILSRDEIKELARQGLYPGEQREPSPTHPESPIEYPELELTDEDLTRIDEIDNSDIGAINTTPAPVPSLPSPPIIGPLTYTEALRVATKRATGFYPRAWQIALAWALYHGTCDALVVAGTGYGKTLPFILNLFLDSALLVWIVSPLNYIEMEQAKVFTNWGLRAIAVNSMTMRPGLIKDIESGKFQVVISSIESMMASNKLRPTLGSRKLAKRRQLLVLDEAHCVSSWAEAGFRPLYATVGNLRCLLPVGTPALATTATANNEVHASIQKVLAFRPGPYIANLGNFCSNLIHMVHHLKGAAGAVKEILHYFPSKTDLPVSLIFVNSRTMGQLVHQTLWEYIDPSPTLLEKPSDAGGLVSTREDQLAMKEEEIEFQEVEEETNATELDGPNGDVGGAIVDQEVDQELFGNVNHLPGSLNSKFNQKEQRMTYTKSILGYVWTSGYRNAFLDKEYNNPEQHTTCTTCDNCLGLSPVLADPNSGHAATDMKPDLTPDTKIIWLRPAEREDCEDRLKKWRQAKWASAECSDMDITVSYIMSDKILTSIAKHPSIESLSDLASTTLIWPFAEVWGNEIIDILQDEQRRCRFKTSTSMLKKFVRKIKSKQNTATIEWKAEVQAKVEPVDREEQVHTRHVEPSEEFISCTGCTNSSGTL</sequence>
<dbReference type="GO" id="GO:0005634">
    <property type="term" value="C:nucleus"/>
    <property type="evidence" value="ECO:0007669"/>
    <property type="project" value="TreeGrafter"/>
</dbReference>